<sequence length="332" mass="35417">MKNAMMSVAEAAALIEAGKVLVVAGSEAALSQLPKGCWIGGTSVYFMTDTGGRVDRDNLFVTEIEAAEDARPVLYAGEDLPSLTMNRFDNGLSVILIPAFSNAHEEFAIHGSSYSGVFDQPLMGWVTGVHLDDLESAKPKVFDGARGMAFDEGAMVLHVKLRADRVADIDILNLFEPDQTADEISFAGTGFTAQTALVNGEEVDFASYLAEKGVDTRCPLVANFAGAMINVSFQSVEPGKPVSFYAPVIEGVSYRVAQLPGDYASEFVARAQGEGSRELSCNCILNYLYGELESKTTGSFTGPATFGEIAYMLLNQTMVRLNIQAAEAAAVA</sequence>
<organism evidence="1 2">
    <name type="scientific">Salipiger bermudensis (strain DSM 26914 / JCM 13377 / KCTC 12554 / HTCC2601)</name>
    <name type="common">Pelagibaca bermudensis</name>
    <dbReference type="NCBI Taxonomy" id="314265"/>
    <lineage>
        <taxon>Bacteria</taxon>
        <taxon>Pseudomonadati</taxon>
        <taxon>Pseudomonadota</taxon>
        <taxon>Alphaproteobacteria</taxon>
        <taxon>Rhodobacterales</taxon>
        <taxon>Roseobacteraceae</taxon>
        <taxon>Salipiger</taxon>
    </lineage>
</organism>
<reference evidence="1 2" key="1">
    <citation type="journal article" date="2010" name="J. Bacteriol.">
        <title>Genome sequences of Pelagibaca bermudensis HTCC2601T and Maritimibacter alkaliphilus HTCC2654T, the type strains of two marine Roseobacter genera.</title>
        <authorList>
            <person name="Thrash J.C."/>
            <person name="Cho J.C."/>
            <person name="Ferriera S."/>
            <person name="Johnson J."/>
            <person name="Vergin K.L."/>
            <person name="Giovannoni S.J."/>
        </authorList>
    </citation>
    <scope>NUCLEOTIDE SEQUENCE [LARGE SCALE GENOMIC DNA]</scope>
    <source>
        <strain evidence="2">DSM 26914 / JCM 13377 / KCTC 12554 / HTCC2601</strain>
    </source>
</reference>
<dbReference type="EMBL" id="AATQ01000026">
    <property type="protein sequence ID" value="EAU45489.1"/>
    <property type="molecule type" value="Genomic_DNA"/>
</dbReference>
<accession>Q0FMN6</accession>
<dbReference type="AlphaFoldDB" id="Q0FMN6"/>
<evidence type="ECO:0000313" key="1">
    <source>
        <dbReference type="EMBL" id="EAU45489.1"/>
    </source>
</evidence>
<dbReference type="HOGENOM" id="CLU_854985_0_0_5"/>
<dbReference type="OrthoDB" id="5622143at2"/>
<dbReference type="eggNOG" id="ENOG502Z7SH">
    <property type="taxonomic scope" value="Bacteria"/>
</dbReference>
<dbReference type="Pfam" id="PF22396">
    <property type="entry name" value="DUF6976"/>
    <property type="match status" value="1"/>
</dbReference>
<keyword evidence="2" id="KW-1185">Reference proteome</keyword>
<dbReference type="STRING" id="314265.R2601_15235"/>
<proteinExistence type="predicted"/>
<dbReference type="Proteomes" id="UP000006230">
    <property type="component" value="Unassembled WGS sequence"/>
</dbReference>
<dbReference type="RefSeq" id="WP_007795943.1">
    <property type="nucleotide sequence ID" value="NZ_DS022276.1"/>
</dbReference>
<gene>
    <name evidence="1" type="ORF">R2601_15235</name>
</gene>
<evidence type="ECO:0000313" key="2">
    <source>
        <dbReference type="Proteomes" id="UP000006230"/>
    </source>
</evidence>
<name>Q0FMN6_SALBH</name>
<dbReference type="InterPro" id="IPR054249">
    <property type="entry name" value="DUF6976"/>
</dbReference>
<comment type="caution">
    <text evidence="1">The sequence shown here is derived from an EMBL/GenBank/DDBJ whole genome shotgun (WGS) entry which is preliminary data.</text>
</comment>
<protein>
    <submittedName>
        <fullName evidence="1">Uncharacterized protein</fullName>
    </submittedName>
</protein>